<feature type="transmembrane region" description="Helical" evidence="1">
    <location>
        <begin position="168"/>
        <end position="188"/>
    </location>
</feature>
<dbReference type="EMBL" id="NPBH01000020">
    <property type="protein sequence ID" value="PAE08356.1"/>
    <property type="molecule type" value="Genomic_DNA"/>
</dbReference>
<evidence type="ECO:0008006" key="4">
    <source>
        <dbReference type="Google" id="ProtNLM"/>
    </source>
</evidence>
<feature type="transmembrane region" description="Helical" evidence="1">
    <location>
        <begin position="280"/>
        <end position="300"/>
    </location>
</feature>
<feature type="transmembrane region" description="Helical" evidence="1">
    <location>
        <begin position="121"/>
        <end position="148"/>
    </location>
</feature>
<proteinExistence type="predicted"/>
<keyword evidence="1" id="KW-0472">Membrane</keyword>
<organism evidence="2 3">
    <name type="scientific">Terribacillus saccharophilus</name>
    <dbReference type="NCBI Taxonomy" id="361277"/>
    <lineage>
        <taxon>Bacteria</taxon>
        <taxon>Bacillati</taxon>
        <taxon>Bacillota</taxon>
        <taxon>Bacilli</taxon>
        <taxon>Bacillales</taxon>
        <taxon>Bacillaceae</taxon>
        <taxon>Terribacillus</taxon>
    </lineage>
</organism>
<gene>
    <name evidence="2" type="ORF">CHI12_06570</name>
</gene>
<accession>A0A268HEP8</accession>
<evidence type="ECO:0000256" key="1">
    <source>
        <dbReference type="SAM" id="Phobius"/>
    </source>
</evidence>
<keyword evidence="1" id="KW-0812">Transmembrane</keyword>
<evidence type="ECO:0000313" key="3">
    <source>
        <dbReference type="Proteomes" id="UP000216475"/>
    </source>
</evidence>
<protein>
    <recommendedName>
        <fullName evidence="4">DUF3592 domain-containing protein</fullName>
    </recommendedName>
</protein>
<comment type="caution">
    <text evidence="2">The sequence shown here is derived from an EMBL/GenBank/DDBJ whole genome shotgun (WGS) entry which is preliminary data.</text>
</comment>
<reference evidence="2 3" key="1">
    <citation type="submission" date="2017-07" db="EMBL/GenBank/DDBJ databases">
        <title>Isolation and whole genome analysis of endospore-forming bacteria from heroin.</title>
        <authorList>
            <person name="Kalinowski J."/>
            <person name="Ahrens B."/>
            <person name="Al-Dilaimi A."/>
            <person name="Winkler A."/>
            <person name="Wibberg D."/>
            <person name="Schleenbecker U."/>
            <person name="Ruckert C."/>
            <person name="Wolfel R."/>
            <person name="Grass G."/>
        </authorList>
    </citation>
    <scope>NUCLEOTIDE SEQUENCE [LARGE SCALE GENOMIC DNA]</scope>
    <source>
        <strain evidence="2 3">7509</strain>
    </source>
</reference>
<dbReference type="AlphaFoldDB" id="A0A268HEP8"/>
<keyword evidence="1" id="KW-1133">Transmembrane helix</keyword>
<evidence type="ECO:0000313" key="2">
    <source>
        <dbReference type="EMBL" id="PAE08356.1"/>
    </source>
</evidence>
<name>A0A268HEP8_9BACI</name>
<dbReference type="RefSeq" id="WP_095269283.1">
    <property type="nucleotide sequence ID" value="NZ_JBIVTN010000004.1"/>
</dbReference>
<feature type="transmembrane region" description="Helical" evidence="1">
    <location>
        <begin position="7"/>
        <end position="29"/>
    </location>
</feature>
<dbReference type="Proteomes" id="UP000216475">
    <property type="component" value="Unassembled WGS sequence"/>
</dbReference>
<sequence>MEWIKRIGAGIGYTALSIFLLALCIFIVVTSSKEIYEALFPKSEIKEMIVEGKTVYSDLYGNLTYYAAANEEVETVLIINSGNEDLVQVPLDEYETMQNGEVLKRESINSFNVQSLGDMDVIVNLLLLLAFSAPLVFGPVVLITMLPVIGGRMEKYLTKIVGGIYKSLLVLGFLLVYISLGLSIANVIQSHAGEQIQTEAIITDNYSDPGYGRYEAAYYYLAFTYKDEQGNPIHMTKLVKPSVYYETGDSIKISHPAGEPYKVHLGDAGSADIFFYLEHLFMYFMTFILTVLFLFTAFLMRRKKKTGSYWKKKEMKKDIS</sequence>